<gene>
    <name evidence="1" type="ORF">B0H65DRAFT_482510</name>
</gene>
<feature type="non-terminal residue" evidence="1">
    <location>
        <position position="125"/>
    </location>
</feature>
<sequence length="125" mass="14179">ICQGVHVDDCAEGYVALAEWEVVNKVEGGGEVFNVSSRGTEETVDGIVKALCEEYGVDFERVRYVKPEDLQEGENPWPLELVVDFPQWTGDEKLRRVTGWRDRRPLFREAVGVYRRAYEAAKEGG</sequence>
<evidence type="ECO:0008006" key="3">
    <source>
        <dbReference type="Google" id="ProtNLM"/>
    </source>
</evidence>
<reference evidence="1" key="1">
    <citation type="journal article" date="2023" name="Mol. Phylogenet. Evol.">
        <title>Genome-scale phylogeny and comparative genomics of the fungal order Sordariales.</title>
        <authorList>
            <person name="Hensen N."/>
            <person name="Bonometti L."/>
            <person name="Westerberg I."/>
            <person name="Brannstrom I.O."/>
            <person name="Guillou S."/>
            <person name="Cros-Aarteil S."/>
            <person name="Calhoun S."/>
            <person name="Haridas S."/>
            <person name="Kuo A."/>
            <person name="Mondo S."/>
            <person name="Pangilinan J."/>
            <person name="Riley R."/>
            <person name="LaButti K."/>
            <person name="Andreopoulos B."/>
            <person name="Lipzen A."/>
            <person name="Chen C."/>
            <person name="Yan M."/>
            <person name="Daum C."/>
            <person name="Ng V."/>
            <person name="Clum A."/>
            <person name="Steindorff A."/>
            <person name="Ohm R.A."/>
            <person name="Martin F."/>
            <person name="Silar P."/>
            <person name="Natvig D.O."/>
            <person name="Lalanne C."/>
            <person name="Gautier V."/>
            <person name="Ament-Velasquez S.L."/>
            <person name="Kruys A."/>
            <person name="Hutchinson M.I."/>
            <person name="Powell A.J."/>
            <person name="Barry K."/>
            <person name="Miller A.N."/>
            <person name="Grigoriev I.V."/>
            <person name="Debuchy R."/>
            <person name="Gladieux P."/>
            <person name="Hiltunen Thoren M."/>
            <person name="Johannesson H."/>
        </authorList>
    </citation>
    <scope>NUCLEOTIDE SEQUENCE</scope>
    <source>
        <strain evidence="1">CBS 560.94</strain>
    </source>
</reference>
<dbReference type="Proteomes" id="UP001278500">
    <property type="component" value="Unassembled WGS sequence"/>
</dbReference>
<dbReference type="Gene3D" id="3.40.50.720">
    <property type="entry name" value="NAD(P)-binding Rossmann-like Domain"/>
    <property type="match status" value="1"/>
</dbReference>
<dbReference type="SUPFAM" id="SSF51735">
    <property type="entry name" value="NAD(P)-binding Rossmann-fold domains"/>
    <property type="match status" value="1"/>
</dbReference>
<dbReference type="GeneID" id="87864810"/>
<feature type="non-terminal residue" evidence="1">
    <location>
        <position position="1"/>
    </location>
</feature>
<evidence type="ECO:0000313" key="2">
    <source>
        <dbReference type="Proteomes" id="UP001278500"/>
    </source>
</evidence>
<comment type="caution">
    <text evidence="1">The sequence shown here is derived from an EMBL/GenBank/DDBJ whole genome shotgun (WGS) entry which is preliminary data.</text>
</comment>
<dbReference type="RefSeq" id="XP_062687433.1">
    <property type="nucleotide sequence ID" value="XM_062827656.1"/>
</dbReference>
<organism evidence="1 2">
    <name type="scientific">Neurospora tetraspora</name>
    <dbReference type="NCBI Taxonomy" id="94610"/>
    <lineage>
        <taxon>Eukaryota</taxon>
        <taxon>Fungi</taxon>
        <taxon>Dikarya</taxon>
        <taxon>Ascomycota</taxon>
        <taxon>Pezizomycotina</taxon>
        <taxon>Sordariomycetes</taxon>
        <taxon>Sordariomycetidae</taxon>
        <taxon>Sordariales</taxon>
        <taxon>Sordariaceae</taxon>
        <taxon>Neurospora</taxon>
    </lineage>
</organism>
<dbReference type="InterPro" id="IPR036291">
    <property type="entry name" value="NAD(P)-bd_dom_sf"/>
</dbReference>
<protein>
    <recommendedName>
        <fullName evidence="3">NAD(P)-binding protein</fullName>
    </recommendedName>
</protein>
<reference evidence="1" key="2">
    <citation type="submission" date="2023-06" db="EMBL/GenBank/DDBJ databases">
        <authorList>
            <consortium name="Lawrence Berkeley National Laboratory"/>
            <person name="Haridas S."/>
            <person name="Hensen N."/>
            <person name="Bonometti L."/>
            <person name="Westerberg I."/>
            <person name="Brannstrom I.O."/>
            <person name="Guillou S."/>
            <person name="Cros-Aarteil S."/>
            <person name="Calhoun S."/>
            <person name="Kuo A."/>
            <person name="Mondo S."/>
            <person name="Pangilinan J."/>
            <person name="Riley R."/>
            <person name="Labutti K."/>
            <person name="Andreopoulos B."/>
            <person name="Lipzen A."/>
            <person name="Chen C."/>
            <person name="Yanf M."/>
            <person name="Daum C."/>
            <person name="Ng V."/>
            <person name="Clum A."/>
            <person name="Steindorff A."/>
            <person name="Ohm R."/>
            <person name="Martin F."/>
            <person name="Silar P."/>
            <person name="Natvig D."/>
            <person name="Lalanne C."/>
            <person name="Gautier V."/>
            <person name="Ament-Velasquez S.L."/>
            <person name="Kruys A."/>
            <person name="Hutchinson M.I."/>
            <person name="Powell A.J."/>
            <person name="Barry K."/>
            <person name="Miller A.N."/>
            <person name="Grigoriev I.V."/>
            <person name="Debuchy R."/>
            <person name="Gladieux P."/>
            <person name="Thoren M.H."/>
            <person name="Johannesson H."/>
        </authorList>
    </citation>
    <scope>NUCLEOTIDE SEQUENCE</scope>
    <source>
        <strain evidence="1">CBS 560.94</strain>
    </source>
</reference>
<name>A0AAE0JR02_9PEZI</name>
<evidence type="ECO:0000313" key="1">
    <source>
        <dbReference type="EMBL" id="KAK3356056.1"/>
    </source>
</evidence>
<keyword evidence="2" id="KW-1185">Reference proteome</keyword>
<accession>A0AAE0JR02</accession>
<dbReference type="EMBL" id="JAUEPP010000001">
    <property type="protein sequence ID" value="KAK3356056.1"/>
    <property type="molecule type" value="Genomic_DNA"/>
</dbReference>
<dbReference type="AlphaFoldDB" id="A0AAE0JR02"/>
<proteinExistence type="predicted"/>